<dbReference type="Pfam" id="PF13324">
    <property type="entry name" value="GCIP_N"/>
    <property type="match status" value="1"/>
</dbReference>
<evidence type="ECO:0000313" key="3">
    <source>
        <dbReference type="Proteomes" id="UP000799767"/>
    </source>
</evidence>
<name>A0A6A6Q6U9_9PEZI</name>
<evidence type="ECO:0000259" key="1">
    <source>
        <dbReference type="Pfam" id="PF13324"/>
    </source>
</evidence>
<dbReference type="GeneID" id="54471189"/>
<keyword evidence="3" id="KW-1185">Reference proteome</keyword>
<dbReference type="PANTHER" id="PTHR15492">
    <property type="entry name" value="CYCLIN D1-BINDING PROTEIN 1"/>
    <property type="match status" value="1"/>
</dbReference>
<dbReference type="RefSeq" id="XP_033594604.1">
    <property type="nucleotide sequence ID" value="XM_033730187.1"/>
</dbReference>
<feature type="domain" description="Cyclin-D1-binding protein 1-like N-terminal" evidence="1">
    <location>
        <begin position="57"/>
        <end position="202"/>
    </location>
</feature>
<dbReference type="InterPro" id="IPR049317">
    <property type="entry name" value="GCIP-like_N"/>
</dbReference>
<accession>A0A6A6Q6U9</accession>
<dbReference type="EMBL" id="MU001631">
    <property type="protein sequence ID" value="KAF2488035.1"/>
    <property type="molecule type" value="Genomic_DNA"/>
</dbReference>
<dbReference type="InterPro" id="IPR026907">
    <property type="entry name" value="GCIP-like"/>
</dbReference>
<dbReference type="Proteomes" id="UP000799767">
    <property type="component" value="Unassembled WGS sequence"/>
</dbReference>
<sequence>MPSPSSGEETRALGDLLASTLALLGQFIAALNANNATTSAAADTTQQPPDPLRVCSDSAKLVKAHTTKLSLLAINKPFTPSAIIKVLRELSATCLPAMMSAVQICEQQNASQGGIMVKEAQARVRRVFKEMEMLLNEVQSISEGKAAATRRDSLSSTGVVWESCDAVIELERLGLAGLALQKVQQYRDTIKDAIEELRDWAEGDDLDTEGRVDGLLDSDDEGVAGDQDNIDDIFNAANSMPADRPELKELATTVEGKLKKIVLLYSALEKRRLATFKTGSGETAVTRLDEVMVHLRKIPHQVDELAIFLYDLDEQGANDMLEKCVNEARLAARSMESNWEGADDVATTWLQKWYTAVS</sequence>
<dbReference type="Gene3D" id="1.20.1410.10">
    <property type="entry name" value="I/LWEQ domain"/>
    <property type="match status" value="1"/>
</dbReference>
<organism evidence="2 3">
    <name type="scientific">Neohortaea acidophila</name>
    <dbReference type="NCBI Taxonomy" id="245834"/>
    <lineage>
        <taxon>Eukaryota</taxon>
        <taxon>Fungi</taxon>
        <taxon>Dikarya</taxon>
        <taxon>Ascomycota</taxon>
        <taxon>Pezizomycotina</taxon>
        <taxon>Dothideomycetes</taxon>
        <taxon>Dothideomycetidae</taxon>
        <taxon>Mycosphaerellales</taxon>
        <taxon>Teratosphaeriaceae</taxon>
        <taxon>Neohortaea</taxon>
    </lineage>
</organism>
<dbReference type="PANTHER" id="PTHR15492:SF1">
    <property type="entry name" value="CYCLIN-D1-BINDING PROTEIN 1"/>
    <property type="match status" value="1"/>
</dbReference>
<protein>
    <recommendedName>
        <fullName evidence="1">Cyclin-D1-binding protein 1-like N-terminal domain-containing protein</fullName>
    </recommendedName>
</protein>
<evidence type="ECO:0000313" key="2">
    <source>
        <dbReference type="EMBL" id="KAF2488035.1"/>
    </source>
</evidence>
<gene>
    <name evidence="2" type="ORF">BDY17DRAFT_22918</name>
</gene>
<proteinExistence type="predicted"/>
<reference evidence="2" key="1">
    <citation type="journal article" date="2020" name="Stud. Mycol.">
        <title>101 Dothideomycetes genomes: a test case for predicting lifestyles and emergence of pathogens.</title>
        <authorList>
            <person name="Haridas S."/>
            <person name="Albert R."/>
            <person name="Binder M."/>
            <person name="Bloem J."/>
            <person name="Labutti K."/>
            <person name="Salamov A."/>
            <person name="Andreopoulos B."/>
            <person name="Baker S."/>
            <person name="Barry K."/>
            <person name="Bills G."/>
            <person name="Bluhm B."/>
            <person name="Cannon C."/>
            <person name="Castanera R."/>
            <person name="Culley D."/>
            <person name="Daum C."/>
            <person name="Ezra D."/>
            <person name="Gonzalez J."/>
            <person name="Henrissat B."/>
            <person name="Kuo A."/>
            <person name="Liang C."/>
            <person name="Lipzen A."/>
            <person name="Lutzoni F."/>
            <person name="Magnuson J."/>
            <person name="Mondo S."/>
            <person name="Nolan M."/>
            <person name="Ohm R."/>
            <person name="Pangilinan J."/>
            <person name="Park H.-J."/>
            <person name="Ramirez L."/>
            <person name="Alfaro M."/>
            <person name="Sun H."/>
            <person name="Tritt A."/>
            <person name="Yoshinaga Y."/>
            <person name="Zwiers L.-H."/>
            <person name="Turgeon B."/>
            <person name="Goodwin S."/>
            <person name="Spatafora J."/>
            <person name="Crous P."/>
            <person name="Grigoriev I."/>
        </authorList>
    </citation>
    <scope>NUCLEOTIDE SEQUENCE</scope>
    <source>
        <strain evidence="2">CBS 113389</strain>
    </source>
</reference>
<dbReference type="GO" id="GO:0005634">
    <property type="term" value="C:nucleus"/>
    <property type="evidence" value="ECO:0007669"/>
    <property type="project" value="TreeGrafter"/>
</dbReference>
<dbReference type="AlphaFoldDB" id="A0A6A6Q6U9"/>
<dbReference type="OrthoDB" id="4088536at2759"/>
<dbReference type="Gene3D" id="1.20.1420.10">
    <property type="entry name" value="Talin, central domain"/>
    <property type="match status" value="1"/>
</dbReference>